<dbReference type="OrthoDB" id="10005154at2759"/>
<organism evidence="2 3">
    <name type="scientific">Crassostrea virginica</name>
    <name type="common">Eastern oyster</name>
    <dbReference type="NCBI Taxonomy" id="6565"/>
    <lineage>
        <taxon>Eukaryota</taxon>
        <taxon>Metazoa</taxon>
        <taxon>Spiralia</taxon>
        <taxon>Lophotrochozoa</taxon>
        <taxon>Mollusca</taxon>
        <taxon>Bivalvia</taxon>
        <taxon>Autobranchia</taxon>
        <taxon>Pteriomorphia</taxon>
        <taxon>Ostreida</taxon>
        <taxon>Ostreoidea</taxon>
        <taxon>Ostreidae</taxon>
        <taxon>Crassostrea</taxon>
    </lineage>
</organism>
<evidence type="ECO:0000313" key="3">
    <source>
        <dbReference type="RefSeq" id="XP_022309557.1"/>
    </source>
</evidence>
<protein>
    <submittedName>
        <fullName evidence="3">IgGFc-binding protein-like</fullName>
    </submittedName>
</protein>
<keyword evidence="2" id="KW-1185">Reference proteome</keyword>
<evidence type="ECO:0000313" key="2">
    <source>
        <dbReference type="Proteomes" id="UP000694844"/>
    </source>
</evidence>
<dbReference type="RefSeq" id="XP_022309557.1">
    <property type="nucleotide sequence ID" value="XM_022453849.1"/>
</dbReference>
<reference evidence="3" key="1">
    <citation type="submission" date="2025-08" db="UniProtKB">
        <authorList>
            <consortium name="RefSeq"/>
        </authorList>
    </citation>
    <scope>IDENTIFICATION</scope>
    <source>
        <tissue evidence="3">Whole sample</tissue>
    </source>
</reference>
<dbReference type="PANTHER" id="PTHR46534">
    <property type="entry name" value="IGGFC_BINDING DOMAIN-CONTAINING PROTEIN"/>
    <property type="match status" value="1"/>
</dbReference>
<dbReference type="KEGG" id="cvn:111115196"/>
<dbReference type="Proteomes" id="UP000694844">
    <property type="component" value="Chromosome 9"/>
</dbReference>
<gene>
    <name evidence="3" type="primary">LOC111115196</name>
</gene>
<feature type="domain" description="IgGFc-binding protein N-terminal" evidence="1">
    <location>
        <begin position="197"/>
        <end position="492"/>
    </location>
</feature>
<dbReference type="AlphaFoldDB" id="A0A8B8C1M5"/>
<name>A0A8B8C1M5_CRAVI</name>
<dbReference type="GeneID" id="111115196"/>
<sequence length="508" mass="57165">MLCDKIRVCEKNQECYLQKEVEFGDVFYATSCINTHACTSSLQIFGKRESEYCAHCCHTDLCNNNCGSSFSLSPITTPVIPTEQTTNIPLQQGSQGEEFLIVFMRNHDFPLGAGVKAYISTKYEDGSYVNITTSPHLDIAIRSNFYSFVNFTSYVNLSVPYNLTCQYLKIEPKAVIFKTSEPSTLIILDSYYGTTEDGTLIIPTRKLSTEYLISTIVYKRSWNHGQFAVGSLHSETDLHIKFNISNNATLMLLGKLYSTGDTFSISLDKFETFQISLDKDLSGTFITANKPFATFSGNTCYTSSPAGCSHIVSQLPPIREYDNEYIIPSFYQTDGTLFQIISPTETLLNIKVEKNTSTLQFQSHEYHNFEIGPNQTAVVKSQHPVQITGFAKYTSNLNPFMTVIPGIRHYLNYYKIIVPENNIGNFICVIIPHRSLGNLEINDMPVKNFTTVFQKLETSSGENYYISILNVPHGVYNLKTIDRIGFGLIVYGHSDSFGYGYAENFVLP</sequence>
<dbReference type="InterPro" id="IPR035234">
    <property type="entry name" value="IgGFc-bd_N"/>
</dbReference>
<dbReference type="Pfam" id="PF17517">
    <property type="entry name" value="IgGFc_binding"/>
    <property type="match status" value="1"/>
</dbReference>
<accession>A0A8B8C1M5</accession>
<dbReference type="PANTHER" id="PTHR46534:SF1">
    <property type="entry name" value="IGGFC-BINDING PROTEIN N-TERMINAL DOMAIN-CONTAINING PROTEIN"/>
    <property type="match status" value="1"/>
</dbReference>
<evidence type="ECO:0000259" key="1">
    <source>
        <dbReference type="Pfam" id="PF17517"/>
    </source>
</evidence>
<proteinExistence type="predicted"/>